<evidence type="ECO:0000256" key="3">
    <source>
        <dbReference type="PROSITE-ProRule" id="PRU00358"/>
    </source>
</evidence>
<dbReference type="GO" id="GO:0003690">
    <property type="term" value="F:double-stranded DNA binding"/>
    <property type="evidence" value="ECO:0007669"/>
    <property type="project" value="TreeGrafter"/>
</dbReference>
<evidence type="ECO:0000313" key="6">
    <source>
        <dbReference type="EMBL" id="KAE8720075.1"/>
    </source>
</evidence>
<dbReference type="PROSITE" id="PS51015">
    <property type="entry name" value="YDG"/>
    <property type="match status" value="1"/>
</dbReference>
<evidence type="ECO:0000256" key="2">
    <source>
        <dbReference type="ARBA" id="ARBA00023242"/>
    </source>
</evidence>
<evidence type="ECO:0000259" key="4">
    <source>
        <dbReference type="PROSITE" id="PS50867"/>
    </source>
</evidence>
<dbReference type="PANTHER" id="PTHR45660:SF94">
    <property type="entry name" value="HISTONE-LYSINE N-METHYLTRANSFERASE, H3 LYSINE-9 SPECIFIC SUVH4"/>
    <property type="match status" value="1"/>
</dbReference>
<dbReference type="GO" id="GO:0008270">
    <property type="term" value="F:zinc ion binding"/>
    <property type="evidence" value="ECO:0007669"/>
    <property type="project" value="InterPro"/>
</dbReference>
<dbReference type="SUPFAM" id="SSF82199">
    <property type="entry name" value="SET domain"/>
    <property type="match status" value="1"/>
</dbReference>
<dbReference type="SMART" id="SM00468">
    <property type="entry name" value="PreSET"/>
    <property type="match status" value="1"/>
</dbReference>
<comment type="caution">
    <text evidence="6">The sequence shown here is derived from an EMBL/GenBank/DDBJ whole genome shotgun (WGS) entry which is preliminary data.</text>
</comment>
<dbReference type="InterPro" id="IPR051357">
    <property type="entry name" value="H3K9_HMTase_SUVAR3-9"/>
</dbReference>
<dbReference type="InterPro" id="IPR036987">
    <property type="entry name" value="SRA-YDG_sf"/>
</dbReference>
<accession>A0A6A3BU37</accession>
<dbReference type="EMBL" id="VEPZ02000776">
    <property type="protein sequence ID" value="KAE8720075.1"/>
    <property type="molecule type" value="Genomic_DNA"/>
</dbReference>
<organism evidence="6">
    <name type="scientific">Hibiscus syriacus</name>
    <name type="common">Rose of Sharon</name>
    <dbReference type="NCBI Taxonomy" id="106335"/>
    <lineage>
        <taxon>Eukaryota</taxon>
        <taxon>Viridiplantae</taxon>
        <taxon>Streptophyta</taxon>
        <taxon>Embryophyta</taxon>
        <taxon>Tracheophyta</taxon>
        <taxon>Spermatophyta</taxon>
        <taxon>Magnoliopsida</taxon>
        <taxon>eudicotyledons</taxon>
        <taxon>Gunneridae</taxon>
        <taxon>Pentapetalae</taxon>
        <taxon>rosids</taxon>
        <taxon>malvids</taxon>
        <taxon>Malvales</taxon>
        <taxon>Malvaceae</taxon>
        <taxon>Malvoideae</taxon>
        <taxon>Hibiscus</taxon>
    </lineage>
</organism>
<dbReference type="PROSITE" id="PS50867">
    <property type="entry name" value="PRE_SET"/>
    <property type="match status" value="1"/>
</dbReference>
<evidence type="ECO:0008006" key="7">
    <source>
        <dbReference type="Google" id="ProtNLM"/>
    </source>
</evidence>
<feature type="domain" description="Pre-SET" evidence="4">
    <location>
        <begin position="174"/>
        <end position="236"/>
    </location>
</feature>
<name>A0A6A3BU37_HIBSY</name>
<dbReference type="Pfam" id="PF05033">
    <property type="entry name" value="Pre-SET"/>
    <property type="match status" value="1"/>
</dbReference>
<keyword evidence="2 3" id="KW-0539">Nucleus</keyword>
<evidence type="ECO:0000256" key="1">
    <source>
        <dbReference type="ARBA" id="ARBA00004584"/>
    </source>
</evidence>
<comment type="subcellular location">
    <subcellularLocation>
        <location evidence="1">Chromosome</location>
        <location evidence="1">Centromere</location>
    </subcellularLocation>
    <subcellularLocation>
        <location evidence="3">Nucleus</location>
    </subcellularLocation>
</comment>
<proteinExistence type="predicted"/>
<dbReference type="Pfam" id="PF02182">
    <property type="entry name" value="SAD_SRA"/>
    <property type="match status" value="1"/>
</dbReference>
<dbReference type="GO" id="GO:0005634">
    <property type="term" value="C:nucleus"/>
    <property type="evidence" value="ECO:0007669"/>
    <property type="project" value="UniProtKB-SubCell"/>
</dbReference>
<reference evidence="6" key="1">
    <citation type="submission" date="2019-09" db="EMBL/GenBank/DDBJ databases">
        <title>Draft genome information of white flower Hibiscus syriacus.</title>
        <authorList>
            <person name="Kim Y.-M."/>
        </authorList>
    </citation>
    <scope>NUCLEOTIDE SEQUENCE [LARGE SCALE GENOMIC DNA]</scope>
    <source>
        <strain evidence="6">YM2019G1</strain>
        <tissue evidence="6">Leaf</tissue>
    </source>
</reference>
<dbReference type="Gene3D" id="2.170.270.10">
    <property type="entry name" value="SET domain"/>
    <property type="match status" value="2"/>
</dbReference>
<evidence type="ECO:0000259" key="5">
    <source>
        <dbReference type="PROSITE" id="PS51015"/>
    </source>
</evidence>
<dbReference type="InterPro" id="IPR003105">
    <property type="entry name" value="SRA_YDG"/>
</dbReference>
<dbReference type="GO" id="GO:0000775">
    <property type="term" value="C:chromosome, centromeric region"/>
    <property type="evidence" value="ECO:0007669"/>
    <property type="project" value="UniProtKB-SubCell"/>
</dbReference>
<dbReference type="SMART" id="SM00466">
    <property type="entry name" value="SRA"/>
    <property type="match status" value="1"/>
</dbReference>
<protein>
    <recommendedName>
        <fullName evidence="7">Histone-lysine N-methyltransferase, H3 lysine-9 specific SUVH4</fullName>
    </recommendedName>
</protein>
<dbReference type="InterPro" id="IPR015947">
    <property type="entry name" value="PUA-like_sf"/>
</dbReference>
<dbReference type="Gene3D" id="2.30.280.10">
    <property type="entry name" value="SRA-YDG"/>
    <property type="match status" value="1"/>
</dbReference>
<dbReference type="PANTHER" id="PTHR45660">
    <property type="entry name" value="HISTONE-LYSINE N-METHYLTRANSFERASE SETMAR"/>
    <property type="match status" value="1"/>
</dbReference>
<gene>
    <name evidence="6" type="ORF">F3Y22_tig00109919pilonHSYRG00004</name>
</gene>
<dbReference type="SUPFAM" id="SSF88697">
    <property type="entry name" value="PUA domain-like"/>
    <property type="match status" value="1"/>
</dbReference>
<dbReference type="InterPro" id="IPR007728">
    <property type="entry name" value="Pre-SET_dom"/>
</dbReference>
<dbReference type="InterPro" id="IPR046341">
    <property type="entry name" value="SET_dom_sf"/>
</dbReference>
<feature type="domain" description="YDG" evidence="5">
    <location>
        <begin position="1"/>
        <end position="59"/>
    </location>
</feature>
<dbReference type="AlphaFoldDB" id="A0A6A3BU37"/>
<sequence>MSSQNSVDLGVPVRVIRGHESASSYSGKVYTYDGLYKVVQYWAEKGISGFTVFKYQLRRLEGQSILTTNQVQFIFGRVPKSSSEIRGLVCEDISGGQEDVPIPATNLVDDPPVAPTGKLYFLAFSWQEICSSHDMGCDLLKEVLCEGPTILVSKLHFFQVYESCMEYKATCYATGCNCEGACMDPKTCECARLNGFDFPYVHRDGGRLIEAKHVVFECGPNCGCGPSCVKRTSQRGLRYRLEVFRTPKKEWAVRTEELDSVSENNYVFEIDCMQTMRGLDGRERQQQDGSLPVIQNVDKIDDRGQRMYQISALMLVLLEIWQDLSIIAVSLTFLSSVSLSSHHNLKLARVMLLAADNIPPLQELTYDYGYALDSVYGPDGKVLPDVMDLFWRQFFVASVRNLISSVPSPRLYNKYTR</sequence>
<dbReference type="GO" id="GO:0042054">
    <property type="term" value="F:histone methyltransferase activity"/>
    <property type="evidence" value="ECO:0007669"/>
    <property type="project" value="InterPro"/>
</dbReference>